<dbReference type="Pfam" id="PF07690">
    <property type="entry name" value="MFS_1"/>
    <property type="match status" value="2"/>
</dbReference>
<dbReference type="GO" id="GO:0022857">
    <property type="term" value="F:transmembrane transporter activity"/>
    <property type="evidence" value="ECO:0007669"/>
    <property type="project" value="InterPro"/>
</dbReference>
<evidence type="ECO:0000313" key="5">
    <source>
        <dbReference type="EMBL" id="API86130.1"/>
    </source>
</evidence>
<sequence>MKYNTRRWNPFLISIPDIGIGMYWSLTGTIGSWIVYQHTDSSFLAGLLLSMAAFTGLFMQTLSGIISDNTSSNTFLGKRTTWLLVGLASTCIFQMLWPFAPNYICLFTIAFLTYASINFFQGPYYTMVVEVVDRDQIPFATLLARTTAQIGTIIIGLVGAVIWNIGGAFLSCVTVCLLLIIPTLSVIPFIVKERPENQITSAFRLSFDIFSDKNINLLFLATFCTLTGFGAFMPLMGGYMNHFLGFSKDFTASLVMTFGVGSVVVGILATSIISLIKVEDIFKIGLLIFAIALICGSFLTKESFLWYIITFIVATGFILSQVCCYTLIAKLAPKGRLGEYMGWLNMFFSLPQLIMLICGGLLIDSHLAPYLYWIAGIILLIGFVAVTQIKTNHQES</sequence>
<keyword evidence="1 4" id="KW-0812">Transmembrane</keyword>
<dbReference type="KEGG" id="frx:F7310_01620"/>
<feature type="transmembrane region" description="Helical" evidence="4">
    <location>
        <begin position="340"/>
        <end position="363"/>
    </location>
</feature>
<dbReference type="PANTHER" id="PTHR23528">
    <property type="match status" value="1"/>
</dbReference>
<evidence type="ECO:0000256" key="4">
    <source>
        <dbReference type="SAM" id="Phobius"/>
    </source>
</evidence>
<dbReference type="STRING" id="573570.F7310_01620"/>
<feature type="transmembrane region" description="Helical" evidence="4">
    <location>
        <begin position="281"/>
        <end position="299"/>
    </location>
</feature>
<name>A0A1L4BQK2_9GAMM</name>
<feature type="transmembrane region" description="Helical" evidence="4">
    <location>
        <begin position="80"/>
        <end position="97"/>
    </location>
</feature>
<dbReference type="OrthoDB" id="7584869at2"/>
<dbReference type="InterPro" id="IPR036259">
    <property type="entry name" value="MFS_trans_sf"/>
</dbReference>
<dbReference type="SUPFAM" id="SSF103473">
    <property type="entry name" value="MFS general substrate transporter"/>
    <property type="match status" value="1"/>
</dbReference>
<feature type="transmembrane region" description="Helical" evidence="4">
    <location>
        <begin position="250"/>
        <end position="269"/>
    </location>
</feature>
<proteinExistence type="predicted"/>
<keyword evidence="2 4" id="KW-1133">Transmembrane helix</keyword>
<feature type="transmembrane region" description="Helical" evidence="4">
    <location>
        <begin position="42"/>
        <end position="59"/>
    </location>
</feature>
<organism evidence="5 6">
    <name type="scientific">Francisella uliginis</name>
    <dbReference type="NCBI Taxonomy" id="573570"/>
    <lineage>
        <taxon>Bacteria</taxon>
        <taxon>Pseudomonadati</taxon>
        <taxon>Pseudomonadota</taxon>
        <taxon>Gammaproteobacteria</taxon>
        <taxon>Thiotrichales</taxon>
        <taxon>Francisellaceae</taxon>
        <taxon>Francisella</taxon>
    </lineage>
</organism>
<feature type="transmembrane region" description="Helical" evidence="4">
    <location>
        <begin position="305"/>
        <end position="328"/>
    </location>
</feature>
<feature type="transmembrane region" description="Helical" evidence="4">
    <location>
        <begin position="12"/>
        <end position="36"/>
    </location>
</feature>
<evidence type="ECO:0000256" key="3">
    <source>
        <dbReference type="ARBA" id="ARBA00023136"/>
    </source>
</evidence>
<reference evidence="5 6" key="1">
    <citation type="journal article" date="2016" name="Appl. Environ. Microbiol.">
        <title>Whole genome relationships among Francisella bacteria of diverse origin define new species and provide specific regions for detection.</title>
        <authorList>
            <person name="Challacombe J.F."/>
            <person name="Petersen J.M."/>
            <person name="Gallegos-Graves V."/>
            <person name="Hodge D."/>
            <person name="Pillai S."/>
            <person name="Kuske C.R."/>
        </authorList>
    </citation>
    <scope>NUCLEOTIDE SEQUENCE [LARGE SCALE GENOMIC DNA]</scope>
    <source>
        <strain evidence="6">TX07-7310</strain>
    </source>
</reference>
<dbReference type="PANTHER" id="PTHR23528:SF1">
    <property type="entry name" value="MAJOR FACILITATOR SUPERFAMILY (MFS) PROFILE DOMAIN-CONTAINING PROTEIN"/>
    <property type="match status" value="1"/>
</dbReference>
<accession>A0A1L4BQK2</accession>
<dbReference type="InterPro" id="IPR011701">
    <property type="entry name" value="MFS"/>
</dbReference>
<keyword evidence="3 4" id="KW-0472">Membrane</keyword>
<dbReference type="Gene3D" id="1.20.1250.20">
    <property type="entry name" value="MFS general substrate transporter like domains"/>
    <property type="match status" value="1"/>
</dbReference>
<feature type="transmembrane region" description="Helical" evidence="4">
    <location>
        <begin position="168"/>
        <end position="191"/>
    </location>
</feature>
<evidence type="ECO:0000256" key="1">
    <source>
        <dbReference type="ARBA" id="ARBA00022692"/>
    </source>
</evidence>
<dbReference type="EMBL" id="CP016796">
    <property type="protein sequence ID" value="API86130.1"/>
    <property type="molecule type" value="Genomic_DNA"/>
</dbReference>
<feature type="transmembrane region" description="Helical" evidence="4">
    <location>
        <begin position="103"/>
        <end position="121"/>
    </location>
</feature>
<protein>
    <submittedName>
        <fullName evidence="5">Arabinose ABC transporter permease</fullName>
    </submittedName>
</protein>
<dbReference type="AlphaFoldDB" id="A0A1L4BQK2"/>
<evidence type="ECO:0000256" key="2">
    <source>
        <dbReference type="ARBA" id="ARBA00022989"/>
    </source>
</evidence>
<feature type="transmembrane region" description="Helical" evidence="4">
    <location>
        <begin position="142"/>
        <end position="162"/>
    </location>
</feature>
<dbReference type="Proteomes" id="UP000184222">
    <property type="component" value="Chromosome"/>
</dbReference>
<gene>
    <name evidence="5" type="ORF">F7310_01620</name>
</gene>
<keyword evidence="6" id="KW-1185">Reference proteome</keyword>
<dbReference type="RefSeq" id="WP_072711328.1">
    <property type="nucleotide sequence ID" value="NZ_CP016796.1"/>
</dbReference>
<feature type="transmembrane region" description="Helical" evidence="4">
    <location>
        <begin position="217"/>
        <end position="238"/>
    </location>
</feature>
<feature type="transmembrane region" description="Helical" evidence="4">
    <location>
        <begin position="369"/>
        <end position="389"/>
    </location>
</feature>
<evidence type="ECO:0000313" key="6">
    <source>
        <dbReference type="Proteomes" id="UP000184222"/>
    </source>
</evidence>